<dbReference type="InterPro" id="IPR019315">
    <property type="entry name" value="MMTA2_N"/>
</dbReference>
<dbReference type="PANTHER" id="PTHR14580">
    <property type="entry name" value="MULTIPLE MYELOMA TUMOR-ASSOCIATED PROTEIN 2 FAMILY MEMBER"/>
    <property type="match status" value="1"/>
</dbReference>
<feature type="compositionally biased region" description="Low complexity" evidence="1">
    <location>
        <begin position="99"/>
        <end position="116"/>
    </location>
</feature>
<evidence type="ECO:0000313" key="3">
    <source>
        <dbReference type="EMBL" id="KAK4526745.1"/>
    </source>
</evidence>
<dbReference type="Proteomes" id="UP001300502">
    <property type="component" value="Unassembled WGS sequence"/>
</dbReference>
<protein>
    <recommendedName>
        <fullName evidence="2">Multiple myeloma tumor-associated protein 2-like N-terminal domain-containing protein</fullName>
    </recommendedName>
</protein>
<accession>A0AAV9IHA9</accession>
<feature type="compositionally biased region" description="Basic residues" evidence="1">
    <location>
        <begin position="137"/>
        <end position="187"/>
    </location>
</feature>
<dbReference type="Pfam" id="PF10159">
    <property type="entry name" value="MMtag"/>
    <property type="match status" value="1"/>
</dbReference>
<feature type="domain" description="Multiple myeloma tumor-associated protein 2-like N-terminal" evidence="2">
    <location>
        <begin position="12"/>
        <end position="85"/>
    </location>
</feature>
<dbReference type="PANTHER" id="PTHR14580:SF0">
    <property type="entry name" value="MULTIPLE MYELOMA TUMOR-ASSOCIATED PROTEIN 2"/>
    <property type="match status" value="1"/>
</dbReference>
<dbReference type="EMBL" id="JANCYU010000043">
    <property type="protein sequence ID" value="KAK4526745.1"/>
    <property type="molecule type" value="Genomic_DNA"/>
</dbReference>
<sequence length="187" mass="22234">MDLLASTEIREGNRGGRDQFSWEKVKEDKYRENYLGHSIHAPVGLSAKRKDPQWFTKPPARHPVSNREELEKIQQQEAIMLRASLQGIPVQDAIALALQQTTQESNSNENTNANNDQDVEEQEKPREDSLPQEPRYNSKKRNKEDHRRRHLKRHSGREHRHDSLHHRKRDSRRHRRHSSDKRHRHHS</sequence>
<reference evidence="3 4" key="1">
    <citation type="submission" date="2022-07" db="EMBL/GenBank/DDBJ databases">
        <title>Genome-wide signatures of adaptation to extreme environments.</title>
        <authorList>
            <person name="Cho C.H."/>
            <person name="Yoon H.S."/>
        </authorList>
    </citation>
    <scope>NUCLEOTIDE SEQUENCE [LARGE SCALE GENOMIC DNA]</scope>
    <source>
        <strain evidence="3 4">108.79 E11</strain>
    </source>
</reference>
<gene>
    <name evidence="3" type="ORF">GAYE_SCF27MG4662</name>
</gene>
<feature type="region of interest" description="Disordered" evidence="1">
    <location>
        <begin position="99"/>
        <end position="187"/>
    </location>
</feature>
<name>A0AAV9IHA9_9RHOD</name>
<keyword evidence="4" id="KW-1185">Reference proteome</keyword>
<evidence type="ECO:0000313" key="4">
    <source>
        <dbReference type="Proteomes" id="UP001300502"/>
    </source>
</evidence>
<evidence type="ECO:0000256" key="1">
    <source>
        <dbReference type="SAM" id="MobiDB-lite"/>
    </source>
</evidence>
<evidence type="ECO:0000259" key="2">
    <source>
        <dbReference type="Pfam" id="PF10159"/>
    </source>
</evidence>
<feature type="region of interest" description="Disordered" evidence="1">
    <location>
        <begin position="47"/>
        <end position="67"/>
    </location>
</feature>
<dbReference type="AlphaFoldDB" id="A0AAV9IHA9"/>
<organism evidence="3 4">
    <name type="scientific">Galdieria yellowstonensis</name>
    <dbReference type="NCBI Taxonomy" id="3028027"/>
    <lineage>
        <taxon>Eukaryota</taxon>
        <taxon>Rhodophyta</taxon>
        <taxon>Bangiophyceae</taxon>
        <taxon>Galdieriales</taxon>
        <taxon>Galdieriaceae</taxon>
        <taxon>Galdieria</taxon>
    </lineage>
</organism>
<proteinExistence type="predicted"/>
<dbReference type="InterPro" id="IPR039207">
    <property type="entry name" value="MMTAG2-like"/>
</dbReference>
<comment type="caution">
    <text evidence="3">The sequence shown here is derived from an EMBL/GenBank/DDBJ whole genome shotgun (WGS) entry which is preliminary data.</text>
</comment>